<evidence type="ECO:0000313" key="2">
    <source>
        <dbReference type="Proteomes" id="UP000278627"/>
    </source>
</evidence>
<sequence length="75" mass="8310">MLSTNCPSWNAASTVIDHSEKHNGNKLFSKLTKCQKSPKCYGNHPNGPKSSEDIKSGDNMIKHFNLSPNQIVIQI</sequence>
<evidence type="ECO:0000313" key="1">
    <source>
        <dbReference type="EMBL" id="VDN84425.1"/>
    </source>
</evidence>
<dbReference type="WBParaSite" id="BPAG_0000326901-mRNA-1">
    <property type="protein sequence ID" value="BPAG_0000326901-mRNA-1"/>
    <property type="gene ID" value="BPAG_0000326901"/>
</dbReference>
<accession>A0A0N4T4Y8</accession>
<dbReference type="AlphaFoldDB" id="A0A0N4T4Y8"/>
<reference evidence="3" key="1">
    <citation type="submission" date="2017-02" db="UniProtKB">
        <authorList>
            <consortium name="WormBaseParasite"/>
        </authorList>
    </citation>
    <scope>IDENTIFICATION</scope>
</reference>
<name>A0A0N4T4Y8_BRUPA</name>
<evidence type="ECO:0000313" key="3">
    <source>
        <dbReference type="WBParaSite" id="BPAG_0000326901-mRNA-1"/>
    </source>
</evidence>
<gene>
    <name evidence="1" type="ORF">BPAG_LOCUS3239</name>
</gene>
<reference evidence="1 2" key="2">
    <citation type="submission" date="2018-11" db="EMBL/GenBank/DDBJ databases">
        <authorList>
            <consortium name="Pathogen Informatics"/>
        </authorList>
    </citation>
    <scope>NUCLEOTIDE SEQUENCE [LARGE SCALE GENOMIC DNA]</scope>
</reference>
<keyword evidence="2" id="KW-1185">Reference proteome</keyword>
<dbReference type="Proteomes" id="UP000278627">
    <property type="component" value="Unassembled WGS sequence"/>
</dbReference>
<dbReference type="EMBL" id="UZAD01000811">
    <property type="protein sequence ID" value="VDN84425.1"/>
    <property type="molecule type" value="Genomic_DNA"/>
</dbReference>
<protein>
    <submittedName>
        <fullName evidence="1 3">Uncharacterized protein</fullName>
    </submittedName>
</protein>
<proteinExistence type="predicted"/>
<organism evidence="3">
    <name type="scientific">Brugia pahangi</name>
    <name type="common">Filarial nematode worm</name>
    <dbReference type="NCBI Taxonomy" id="6280"/>
    <lineage>
        <taxon>Eukaryota</taxon>
        <taxon>Metazoa</taxon>
        <taxon>Ecdysozoa</taxon>
        <taxon>Nematoda</taxon>
        <taxon>Chromadorea</taxon>
        <taxon>Rhabditida</taxon>
        <taxon>Spirurina</taxon>
        <taxon>Spiruromorpha</taxon>
        <taxon>Filarioidea</taxon>
        <taxon>Onchocercidae</taxon>
        <taxon>Brugia</taxon>
    </lineage>
</organism>